<name>W7DXC9_9LIST</name>
<evidence type="ECO:0000313" key="2">
    <source>
        <dbReference type="Proteomes" id="UP000019241"/>
    </source>
</evidence>
<sequence>MKEYSHIHLSLPRFFTGDEFYRVYFYEDTLVFVKLGGQFHHENLLEQAGLFGAILFYIPYKIARRRQEKREAYVDAVLVKKGMKALLKERKSFQLKQSEIKKMIFRTNWKTQIFSNYDKHLHIFKKDGTSLKAGISYGQSKNYVLNKLSKKGYLVEEENE</sequence>
<protein>
    <submittedName>
        <fullName evidence="1">Uncharacterized protein</fullName>
    </submittedName>
</protein>
<dbReference type="RefSeq" id="WP_036061751.1">
    <property type="nucleotide sequence ID" value="NZ_AODM01000003.1"/>
</dbReference>
<dbReference type="Proteomes" id="UP000019241">
    <property type="component" value="Unassembled WGS sequence"/>
</dbReference>
<dbReference type="AlphaFoldDB" id="W7DXC9"/>
<gene>
    <name evidence="1" type="ORF">MCOL2_00765</name>
</gene>
<proteinExistence type="predicted"/>
<evidence type="ECO:0000313" key="1">
    <source>
        <dbReference type="EMBL" id="EUJ65450.1"/>
    </source>
</evidence>
<reference evidence="1 2" key="1">
    <citation type="submission" date="2012-12" db="EMBL/GenBank/DDBJ databases">
        <title>Novel taxa of Listeriaceae from agricultural environments in the United States.</title>
        <authorList>
            <person name="den Bakker H.C."/>
            <person name="Allred A."/>
            <person name="Warchocki S."/>
            <person name="Wright E.M."/>
            <person name="Burrell A."/>
            <person name="Nightingale K.K."/>
            <person name="Kephart D."/>
            <person name="Wiedmann M."/>
        </authorList>
    </citation>
    <scope>NUCLEOTIDE SEQUENCE [LARGE SCALE GENOMIC DNA]</scope>
    <source>
        <strain evidence="1 2">FSL S10-1203</strain>
    </source>
</reference>
<accession>W7DXC9</accession>
<dbReference type="EMBL" id="AODM01000003">
    <property type="protein sequence ID" value="EUJ65450.1"/>
    <property type="molecule type" value="Genomic_DNA"/>
</dbReference>
<dbReference type="PATRIC" id="fig|1265822.4.peg.158"/>
<comment type="caution">
    <text evidence="1">The sequence shown here is derived from an EMBL/GenBank/DDBJ whole genome shotgun (WGS) entry which is preliminary data.</text>
</comment>
<organism evidence="1 2">
    <name type="scientific">Listeria fleischmannii FSL S10-1203</name>
    <dbReference type="NCBI Taxonomy" id="1265822"/>
    <lineage>
        <taxon>Bacteria</taxon>
        <taxon>Bacillati</taxon>
        <taxon>Bacillota</taxon>
        <taxon>Bacilli</taxon>
        <taxon>Bacillales</taxon>
        <taxon>Listeriaceae</taxon>
        <taxon>Listeria</taxon>
    </lineage>
</organism>